<reference evidence="1 2" key="1">
    <citation type="submission" date="2018-06" db="EMBL/GenBank/DDBJ databases">
        <title>Spirosoma sp. HMF3257 Genome sequencing and assembly.</title>
        <authorList>
            <person name="Kang H."/>
            <person name="Cha I."/>
            <person name="Kim H."/>
            <person name="Kang J."/>
            <person name="Joh K."/>
        </authorList>
    </citation>
    <scope>NUCLEOTIDE SEQUENCE [LARGE SCALE GENOMIC DNA]</scope>
    <source>
        <strain evidence="1 2">HMF3257</strain>
    </source>
</reference>
<evidence type="ECO:0000313" key="1">
    <source>
        <dbReference type="EMBL" id="RAI73197.1"/>
    </source>
</evidence>
<gene>
    <name evidence="1" type="ORF">HMF3257_38085</name>
</gene>
<dbReference type="EMBL" id="QLII01000002">
    <property type="protein sequence ID" value="RAI73197.1"/>
    <property type="molecule type" value="Genomic_DNA"/>
</dbReference>
<keyword evidence="2" id="KW-1185">Reference proteome</keyword>
<dbReference type="Proteomes" id="UP000249016">
    <property type="component" value="Unassembled WGS sequence"/>
</dbReference>
<sequence length="71" mass="7970">MIAGQKLPVDLMCVDTDYQTGITYNYDYVNDNMRQVGGTTVNDAVSSATTYIPMVRHWVLSARLVLQRLGE</sequence>
<proteinExistence type="predicted"/>
<organism evidence="1 2">
    <name type="scientific">Spirosoma telluris</name>
    <dbReference type="NCBI Taxonomy" id="2183553"/>
    <lineage>
        <taxon>Bacteria</taxon>
        <taxon>Pseudomonadati</taxon>
        <taxon>Bacteroidota</taxon>
        <taxon>Cytophagia</taxon>
        <taxon>Cytophagales</taxon>
        <taxon>Cytophagaceae</taxon>
        <taxon>Spirosoma</taxon>
    </lineage>
</organism>
<comment type="caution">
    <text evidence="1">The sequence shown here is derived from an EMBL/GenBank/DDBJ whole genome shotgun (WGS) entry which is preliminary data.</text>
</comment>
<dbReference type="AlphaFoldDB" id="A0A327ND98"/>
<evidence type="ECO:0000313" key="2">
    <source>
        <dbReference type="Proteomes" id="UP000249016"/>
    </source>
</evidence>
<accession>A0A327ND98</accession>
<name>A0A327ND98_9BACT</name>
<protein>
    <submittedName>
        <fullName evidence="1">Uncharacterized protein</fullName>
    </submittedName>
</protein>